<evidence type="ECO:0000256" key="2">
    <source>
        <dbReference type="ARBA" id="ARBA00022692"/>
    </source>
</evidence>
<comment type="subunit">
    <text evidence="5">Homooligomerizes.</text>
</comment>
<dbReference type="NCBIfam" id="NF010186">
    <property type="entry name" value="PRK13665.1"/>
    <property type="match status" value="1"/>
</dbReference>
<evidence type="ECO:0000256" key="5">
    <source>
        <dbReference type="HAMAP-Rule" id="MF_01562"/>
    </source>
</evidence>
<protein>
    <recommendedName>
        <fullName evidence="5">Flotillin-like protein FloA</fullName>
    </recommendedName>
</protein>
<comment type="subcellular location">
    <subcellularLocation>
        <location evidence="5">Cell membrane</location>
        <topology evidence="5">Single-pass membrane protein</topology>
    </subcellularLocation>
    <subcellularLocation>
        <location evidence="5">Membrane raft</location>
        <topology evidence="5">Single-pass membrane protein</topology>
    </subcellularLocation>
</comment>
<dbReference type="RefSeq" id="WP_146662708.1">
    <property type="nucleotide sequence ID" value="NZ_CP019791.1"/>
</dbReference>
<feature type="compositionally biased region" description="Basic and acidic residues" evidence="7">
    <location>
        <begin position="347"/>
        <end position="359"/>
    </location>
</feature>
<evidence type="ECO:0000256" key="4">
    <source>
        <dbReference type="ARBA" id="ARBA00023136"/>
    </source>
</evidence>
<dbReference type="InterPro" id="IPR022853">
    <property type="entry name" value="FloA"/>
</dbReference>
<comment type="caution">
    <text evidence="5">Lacks conserved residue(s) required for the propagation of feature annotation.</text>
</comment>
<feature type="transmembrane region" description="Helical" evidence="5">
    <location>
        <begin position="17"/>
        <end position="41"/>
    </location>
</feature>
<reference evidence="9" key="1">
    <citation type="submission" date="2017-02" db="EMBL/GenBank/DDBJ databases">
        <title>Comparative genomics and description of representatives of a novel lineage of planctomycetes thriving in anoxic sediments.</title>
        <authorList>
            <person name="Spring S."/>
            <person name="Bunk B."/>
            <person name="Sproer C."/>
        </authorList>
    </citation>
    <scope>NUCLEOTIDE SEQUENCE [LARGE SCALE GENOMIC DNA]</scope>
    <source>
        <strain evidence="9">ST-NAGAB-D1</strain>
    </source>
</reference>
<dbReference type="HAMAP" id="MF_01562">
    <property type="entry name" value="FloA"/>
    <property type="match status" value="1"/>
</dbReference>
<evidence type="ECO:0000256" key="7">
    <source>
        <dbReference type="SAM" id="MobiDB-lite"/>
    </source>
</evidence>
<keyword evidence="4 5" id="KW-0472">Membrane</keyword>
<dbReference type="AlphaFoldDB" id="A0A1U9NMH7"/>
<accession>A0A1U9NMH7</accession>
<sequence length="359" mass="39129">MLDALTTVLAASAAGRIFFIALAIIVGVFLLIFAFVIAVFFKLWLQAKLSRADVRFSELIGMYLRKVEPRTIVLSKITAIQAGIEISTRELESHYLAGGRVPNVVRALIAANRANIELTWNTATAIDLAGRDILDAVQTSVNPKVIDCPNPTQGRSTVDAVAQDGIQLKAKARVTVRANIERLIGGATEETIIARVGEGIVTTIGSAVNHKSVLENPDNISKAVLEKGLDAGTAFEILSIDIADVDVGDNIGAQLQKAQAYADQERAKAEAEKRRAMAIARKEEMKALVHENRAKVVLAEAEVPKAISQAFRDGHLGIMDYYRMKNINSDTAMRDAIAGTSDEEQQEQQKRRQGEREEE</sequence>
<keyword evidence="2 5" id="KW-0812">Transmembrane</keyword>
<evidence type="ECO:0000256" key="6">
    <source>
        <dbReference type="SAM" id="Coils"/>
    </source>
</evidence>
<dbReference type="KEGG" id="alus:STSP2_02339"/>
<feature type="region of interest" description="Disordered" evidence="7">
    <location>
        <begin position="333"/>
        <end position="359"/>
    </location>
</feature>
<name>A0A1U9NMH7_9BACT</name>
<dbReference type="GO" id="GO:0005886">
    <property type="term" value="C:plasma membrane"/>
    <property type="evidence" value="ECO:0007669"/>
    <property type="project" value="UniProtKB-SubCell"/>
</dbReference>
<comment type="function">
    <text evidence="5">Found in functional membrane microdomains (FMM) that may be equivalent to eukaryotic membrane rafts FMMs are highly dynamic and increase in number as cells age. Flotillins are thought to be important factors in membrane fluidity.</text>
</comment>
<keyword evidence="9" id="KW-1185">Reference proteome</keyword>
<gene>
    <name evidence="5" type="primary">floA</name>
    <name evidence="8" type="ORF">STSP2_02339</name>
</gene>
<evidence type="ECO:0000313" key="9">
    <source>
        <dbReference type="Proteomes" id="UP000189674"/>
    </source>
</evidence>
<proteinExistence type="inferred from homology"/>
<dbReference type="STRING" id="1936003.STSP2_02339"/>
<feature type="coiled-coil region" evidence="6">
    <location>
        <begin position="255"/>
        <end position="288"/>
    </location>
</feature>
<dbReference type="Proteomes" id="UP000189674">
    <property type="component" value="Chromosome"/>
</dbReference>
<comment type="similarity">
    <text evidence="5">Belongs to the flotillin-like FloA family.</text>
</comment>
<evidence type="ECO:0000256" key="1">
    <source>
        <dbReference type="ARBA" id="ARBA00022475"/>
    </source>
</evidence>
<dbReference type="OrthoDB" id="9808365at2"/>
<organism evidence="8 9">
    <name type="scientific">Anaerohalosphaera lusitana</name>
    <dbReference type="NCBI Taxonomy" id="1936003"/>
    <lineage>
        <taxon>Bacteria</taxon>
        <taxon>Pseudomonadati</taxon>
        <taxon>Planctomycetota</taxon>
        <taxon>Phycisphaerae</taxon>
        <taxon>Sedimentisphaerales</taxon>
        <taxon>Anaerohalosphaeraceae</taxon>
        <taxon>Anaerohalosphaera</taxon>
    </lineage>
</organism>
<evidence type="ECO:0000256" key="3">
    <source>
        <dbReference type="ARBA" id="ARBA00022989"/>
    </source>
</evidence>
<dbReference type="Pfam" id="PF12127">
    <property type="entry name" value="FloA"/>
    <property type="match status" value="1"/>
</dbReference>
<evidence type="ECO:0000313" key="8">
    <source>
        <dbReference type="EMBL" id="AQT69152.1"/>
    </source>
</evidence>
<dbReference type="EMBL" id="CP019791">
    <property type="protein sequence ID" value="AQT69152.1"/>
    <property type="molecule type" value="Genomic_DNA"/>
</dbReference>
<keyword evidence="1 5" id="KW-1003">Cell membrane</keyword>
<keyword evidence="3 5" id="KW-1133">Transmembrane helix</keyword>
<keyword evidence="6" id="KW-0175">Coiled coil</keyword>
<dbReference type="GO" id="GO:0045121">
    <property type="term" value="C:membrane raft"/>
    <property type="evidence" value="ECO:0007669"/>
    <property type="project" value="UniProtKB-SubCell"/>
</dbReference>